<sequence length="1242" mass="129158">MEVDSAGPGVASTGCHNYVVTAHKPTAVTHSVVANFTGPNDINLITACCTRLEIRTLSAQGLVAVLDVPIYGNVSSLQAFRPRDLQTDLLFILTEKYKFCVLQYDSAKGQLVTRSNGDVADRTGRPTDNGQLGFVDPACRVIGLHLYDGMLKVIPMDERSGALSEAYNVRLEELSVLDMAWLAPPSKVAAAGPSGSSSAASAAAAGRPLLCVLHQDPKGARHVKTYEVALAAKELVEGPWQQQHVDAGAGLLIPVPAPLGGVVVVGENVLSYCGGPGAGPGGGAPVSAPLRQTIVTAWCPVDPDGSRYLLGDRLGGLHLLVLAHDGAGRVSGLRVEPLGHTSTPSCLSYLDSGLTFVGSRSGDSQLVRISPQPVNQPAPMEEDDEAGGDKAAAAAAAAEPPSYVELVESYPNLGPILDFVVMDLERQGQGQLVTCSGVDGDGSLRVIRNGIGINRQATVELAGIKGVWSLRAHYGDEHDTHLVLTFVGETRLLALNAEEELDEAEIPGFDAAAQTLWCGNTASDHLMQVTSSSVRLVDSSSLALVSEWRPPAGFSINVAAGSPTQVVVATGGGHLVYLEVQSQPGGGAAVVEVANVTLDSEVACVDVSPLLQLAPGGAAAAATSGTDAAPAGPTDSGSSAERSGLVAVGRWDQSLQLLAVPGLTPLSSTPLGGEVIPRSVLCVALEGQPYCMVGLGDGALHTWRLEPVTGALSDRKRVVLGTKPITLRTFRTAAAAAAAVGGENGGARGGAGGGVSVFAASDRPTVVYSSNRKLLYSNLNENDVAHLASFHAAAFPHSLAVASEAALTIGTADQLQKLHVRTVVLGEQPRRIAHHEAGRLLGVLTQRVDPDGEERGQLRLLDDTTFDVVASYGLAPGEMPCSLAAWPHGLPGSEGAAGGAAAGTAGAAGGSAAGPATFLVGTVLLRPDEPEPSRGRILVLEYLPSGAGGAAAGGGAVRLVTEKEVKGAAYNVMPFAGDKILASVNNKVTVYRWVVREGAGGGCGAHELASECHHLGNVLALYLAARGGLVVVGDLMRSVSLLSYNAEQGVLEHRAADYNSGWTTAVEVLDDDNYIAADNHCNLYVVRRNADSATDEERARLRVVGEYHTGTFINQMRNGSLVMRLPDSEHAGLPPPLLFAGTDGRLGVVARLPPQLYEWATRLQAAMRLVVRGVGGLDHEQWRAFANDRRCGEARGFVDGDLIESLLDLPAEDVARVAAVMGSEVTVEELTRRVEDLARALH</sequence>
<dbReference type="FunFam" id="2.130.10.10:FF:000592">
    <property type="entry name" value="UV-damaged DNA binding protein"/>
    <property type="match status" value="1"/>
</dbReference>
<dbReference type="FunFam" id="2.130.10.10:FF:000073">
    <property type="entry name" value="DNA damage-binding protein 1"/>
    <property type="match status" value="1"/>
</dbReference>
<dbReference type="Gene3D" id="1.10.150.910">
    <property type="match status" value="1"/>
</dbReference>
<keyword evidence="10" id="KW-0539">Nucleus</keyword>
<dbReference type="OrthoDB" id="433457at2759"/>
<dbReference type="InterPro" id="IPR011047">
    <property type="entry name" value="Quinoprotein_ADH-like_sf"/>
</dbReference>
<evidence type="ECO:0000313" key="15">
    <source>
        <dbReference type="EMBL" id="KAG2448684.1"/>
    </source>
</evidence>
<dbReference type="PANTHER" id="PTHR10644">
    <property type="entry name" value="DNA REPAIR/RNA PROCESSING CPSF FAMILY"/>
    <property type="match status" value="1"/>
</dbReference>
<gene>
    <name evidence="15" type="ORF">HYH02_006041</name>
</gene>
<feature type="region of interest" description="Disordered" evidence="11">
    <location>
        <begin position="622"/>
        <end position="643"/>
    </location>
</feature>
<keyword evidence="16" id="KW-1185">Reference proteome</keyword>
<evidence type="ECO:0000256" key="2">
    <source>
        <dbReference type="ARBA" id="ARBA00004496"/>
    </source>
</evidence>
<dbReference type="Gene3D" id="2.130.10.10">
    <property type="entry name" value="YVTN repeat-like/Quinoprotein amine dehydrogenase"/>
    <property type="match status" value="3"/>
</dbReference>
<dbReference type="InterPro" id="IPR004871">
    <property type="entry name" value="RSE1/DDB1/CPSF1_C"/>
</dbReference>
<feature type="domain" description="RSE1/DDB1/CPSF1 first beta-propeller" evidence="13">
    <location>
        <begin position="27"/>
        <end position="381"/>
    </location>
</feature>
<dbReference type="Pfam" id="PF03178">
    <property type="entry name" value="CPSF_A"/>
    <property type="match status" value="1"/>
</dbReference>
<evidence type="ECO:0000256" key="7">
    <source>
        <dbReference type="ARBA" id="ARBA00022763"/>
    </source>
</evidence>
<evidence type="ECO:0000259" key="13">
    <source>
        <dbReference type="Pfam" id="PF10433"/>
    </source>
</evidence>
<evidence type="ECO:0000256" key="11">
    <source>
        <dbReference type="SAM" id="MobiDB-lite"/>
    </source>
</evidence>
<evidence type="ECO:0000256" key="6">
    <source>
        <dbReference type="ARBA" id="ARBA00022490"/>
    </source>
</evidence>
<dbReference type="GO" id="GO:0005737">
    <property type="term" value="C:cytoplasm"/>
    <property type="evidence" value="ECO:0007669"/>
    <property type="project" value="UniProtKB-SubCell"/>
</dbReference>
<keyword evidence="7" id="KW-0227">DNA damage</keyword>
<dbReference type="AlphaFoldDB" id="A0A835WK24"/>
<dbReference type="Pfam" id="PF23726">
    <property type="entry name" value="Beta-prop_RSE1_2nd"/>
    <property type="match status" value="1"/>
</dbReference>
<keyword evidence="9" id="KW-0234">DNA repair</keyword>
<dbReference type="InterPro" id="IPR015943">
    <property type="entry name" value="WD40/YVTN_repeat-like_dom_sf"/>
</dbReference>
<protein>
    <recommendedName>
        <fullName evidence="5">DNA damage-binding protein 1</fullName>
    </recommendedName>
</protein>
<reference evidence="15" key="1">
    <citation type="journal article" date="2020" name="bioRxiv">
        <title>Comparative genomics of Chlamydomonas.</title>
        <authorList>
            <person name="Craig R.J."/>
            <person name="Hasan A.R."/>
            <person name="Ness R.W."/>
            <person name="Keightley P.D."/>
        </authorList>
    </citation>
    <scope>NUCLEOTIDE SEQUENCE</scope>
    <source>
        <strain evidence="15">CCAP 11/173</strain>
    </source>
</reference>
<comment type="caution">
    <text evidence="15">The sequence shown here is derived from an EMBL/GenBank/DDBJ whole genome shotgun (WGS) entry which is preliminary data.</text>
</comment>
<name>A0A835WK24_9CHLO</name>
<dbReference type="GO" id="GO:0005634">
    <property type="term" value="C:nucleus"/>
    <property type="evidence" value="ECO:0007669"/>
    <property type="project" value="UniProtKB-SubCell"/>
</dbReference>
<feature type="compositionally biased region" description="Low complexity" evidence="11">
    <location>
        <begin position="622"/>
        <end position="634"/>
    </location>
</feature>
<dbReference type="EMBL" id="JAEHOD010000016">
    <property type="protein sequence ID" value="KAG2448684.1"/>
    <property type="molecule type" value="Genomic_DNA"/>
</dbReference>
<comment type="similarity">
    <text evidence="4">Belongs to the DDB1 family.</text>
</comment>
<dbReference type="Proteomes" id="UP000613740">
    <property type="component" value="Unassembled WGS sequence"/>
</dbReference>
<dbReference type="SUPFAM" id="SSF50998">
    <property type="entry name" value="Quinoprotein alcohol dehydrogenase-like"/>
    <property type="match status" value="1"/>
</dbReference>
<comment type="pathway">
    <text evidence="3">Protein modification; protein ubiquitination.</text>
</comment>
<accession>A0A835WK24</accession>
<keyword evidence="6" id="KW-0963">Cytoplasm</keyword>
<dbReference type="Pfam" id="PF10433">
    <property type="entry name" value="Beta-prop_RSE1_1st"/>
    <property type="match status" value="1"/>
</dbReference>
<evidence type="ECO:0000256" key="5">
    <source>
        <dbReference type="ARBA" id="ARBA00014577"/>
    </source>
</evidence>
<dbReference type="GO" id="GO:0006281">
    <property type="term" value="P:DNA repair"/>
    <property type="evidence" value="ECO:0007669"/>
    <property type="project" value="UniProtKB-KW"/>
</dbReference>
<evidence type="ECO:0000256" key="1">
    <source>
        <dbReference type="ARBA" id="ARBA00004123"/>
    </source>
</evidence>
<dbReference type="InterPro" id="IPR058543">
    <property type="entry name" value="Beta-prop_RSE1/DDB1/CPSF1_2nd"/>
</dbReference>
<organism evidence="15 16">
    <name type="scientific">Chlamydomonas schloesseri</name>
    <dbReference type="NCBI Taxonomy" id="2026947"/>
    <lineage>
        <taxon>Eukaryota</taxon>
        <taxon>Viridiplantae</taxon>
        <taxon>Chlorophyta</taxon>
        <taxon>core chlorophytes</taxon>
        <taxon>Chlorophyceae</taxon>
        <taxon>CS clade</taxon>
        <taxon>Chlamydomonadales</taxon>
        <taxon>Chlamydomonadaceae</taxon>
        <taxon>Chlamydomonas</taxon>
    </lineage>
</organism>
<feature type="domain" description="RSE1/DDB1/CPSF1 second beta-propeller" evidence="14">
    <location>
        <begin position="456"/>
        <end position="811"/>
    </location>
</feature>
<evidence type="ECO:0000259" key="14">
    <source>
        <dbReference type="Pfam" id="PF23726"/>
    </source>
</evidence>
<dbReference type="InterPro" id="IPR050358">
    <property type="entry name" value="RSE1/DDB1/CFT1"/>
</dbReference>
<evidence type="ECO:0000256" key="10">
    <source>
        <dbReference type="ARBA" id="ARBA00023242"/>
    </source>
</evidence>
<feature type="region of interest" description="Disordered" evidence="11">
    <location>
        <begin position="367"/>
        <end position="394"/>
    </location>
</feature>
<keyword evidence="8" id="KW-0238">DNA-binding</keyword>
<evidence type="ECO:0000259" key="12">
    <source>
        <dbReference type="Pfam" id="PF03178"/>
    </source>
</evidence>
<evidence type="ECO:0000313" key="16">
    <source>
        <dbReference type="Proteomes" id="UP000613740"/>
    </source>
</evidence>
<dbReference type="GO" id="GO:0003677">
    <property type="term" value="F:DNA binding"/>
    <property type="evidence" value="ECO:0007669"/>
    <property type="project" value="UniProtKB-KW"/>
</dbReference>
<proteinExistence type="inferred from homology"/>
<feature type="domain" description="RSE1/DDB1/CPSF1 C-terminal" evidence="12">
    <location>
        <begin position="856"/>
        <end position="1207"/>
    </location>
</feature>
<evidence type="ECO:0000256" key="9">
    <source>
        <dbReference type="ARBA" id="ARBA00023204"/>
    </source>
</evidence>
<comment type="subcellular location">
    <subcellularLocation>
        <location evidence="2">Cytoplasm</location>
    </subcellularLocation>
    <subcellularLocation>
        <location evidence="1">Nucleus</location>
    </subcellularLocation>
</comment>
<evidence type="ECO:0000256" key="8">
    <source>
        <dbReference type="ARBA" id="ARBA00023125"/>
    </source>
</evidence>
<dbReference type="InterPro" id="IPR018846">
    <property type="entry name" value="Beta-prop_RSE1/DDB1/CPSF1_1st"/>
</dbReference>
<evidence type="ECO:0000256" key="4">
    <source>
        <dbReference type="ARBA" id="ARBA00007453"/>
    </source>
</evidence>
<evidence type="ECO:0000256" key="3">
    <source>
        <dbReference type="ARBA" id="ARBA00004906"/>
    </source>
</evidence>